<dbReference type="STRING" id="91928.A0A0D2AYI0"/>
<dbReference type="Proteomes" id="UP000053328">
    <property type="component" value="Unassembled WGS sequence"/>
</dbReference>
<evidence type="ECO:0000259" key="3">
    <source>
        <dbReference type="Pfam" id="PF00561"/>
    </source>
</evidence>
<dbReference type="Gene3D" id="3.40.50.1820">
    <property type="entry name" value="alpha/beta hydrolase"/>
    <property type="match status" value="1"/>
</dbReference>
<dbReference type="GO" id="GO:0016787">
    <property type="term" value="F:hydrolase activity"/>
    <property type="evidence" value="ECO:0007669"/>
    <property type="project" value="UniProtKB-KW"/>
</dbReference>
<dbReference type="HOGENOM" id="CLU_020336_7_3_1"/>
<dbReference type="RefSeq" id="XP_016231989.1">
    <property type="nucleotide sequence ID" value="XM_016383366.1"/>
</dbReference>
<protein>
    <recommendedName>
        <fullName evidence="3">AB hydrolase-1 domain-containing protein</fullName>
    </recommendedName>
</protein>
<keyword evidence="5" id="KW-1185">Reference proteome</keyword>
<comment type="similarity">
    <text evidence="2">Belongs to the AB hydrolase superfamily. Epoxide hydrolase family.</text>
</comment>
<gene>
    <name evidence="4" type="ORF">PV08_09045</name>
</gene>
<dbReference type="PANTHER" id="PTHR43329">
    <property type="entry name" value="EPOXIDE HYDROLASE"/>
    <property type="match status" value="1"/>
</dbReference>
<evidence type="ECO:0000256" key="2">
    <source>
        <dbReference type="ARBA" id="ARBA00038334"/>
    </source>
</evidence>
<dbReference type="InterPro" id="IPR000639">
    <property type="entry name" value="Epox_hydrolase-like"/>
</dbReference>
<accession>A0A0D2AYI0</accession>
<dbReference type="SUPFAM" id="SSF53474">
    <property type="entry name" value="alpha/beta-Hydrolases"/>
    <property type="match status" value="1"/>
</dbReference>
<evidence type="ECO:0000256" key="1">
    <source>
        <dbReference type="ARBA" id="ARBA00022801"/>
    </source>
</evidence>
<reference evidence="4 5" key="1">
    <citation type="submission" date="2015-01" db="EMBL/GenBank/DDBJ databases">
        <title>The Genome Sequence of Exophiala spinifera CBS89968.</title>
        <authorList>
            <consortium name="The Broad Institute Genomics Platform"/>
            <person name="Cuomo C."/>
            <person name="de Hoog S."/>
            <person name="Gorbushina A."/>
            <person name="Stielow B."/>
            <person name="Teixiera M."/>
            <person name="Abouelleil A."/>
            <person name="Chapman S.B."/>
            <person name="Priest M."/>
            <person name="Young S.K."/>
            <person name="Wortman J."/>
            <person name="Nusbaum C."/>
            <person name="Birren B."/>
        </authorList>
    </citation>
    <scope>NUCLEOTIDE SEQUENCE [LARGE SCALE GENOMIC DNA]</scope>
    <source>
        <strain evidence="4 5">CBS 89968</strain>
    </source>
</reference>
<evidence type="ECO:0000313" key="5">
    <source>
        <dbReference type="Proteomes" id="UP000053328"/>
    </source>
</evidence>
<dbReference type="InterPro" id="IPR000073">
    <property type="entry name" value="AB_hydrolase_1"/>
</dbReference>
<dbReference type="OrthoDB" id="408373at2759"/>
<evidence type="ECO:0000313" key="4">
    <source>
        <dbReference type="EMBL" id="KIW11773.1"/>
    </source>
</evidence>
<feature type="domain" description="AB hydrolase-1" evidence="3">
    <location>
        <begin position="26"/>
        <end position="258"/>
    </location>
</feature>
<dbReference type="GeneID" id="27336128"/>
<keyword evidence="1" id="KW-0378">Hydrolase</keyword>
<organism evidence="4 5">
    <name type="scientific">Exophiala spinifera</name>
    <dbReference type="NCBI Taxonomy" id="91928"/>
    <lineage>
        <taxon>Eukaryota</taxon>
        <taxon>Fungi</taxon>
        <taxon>Dikarya</taxon>
        <taxon>Ascomycota</taxon>
        <taxon>Pezizomycotina</taxon>
        <taxon>Eurotiomycetes</taxon>
        <taxon>Chaetothyriomycetidae</taxon>
        <taxon>Chaetothyriales</taxon>
        <taxon>Herpotrichiellaceae</taxon>
        <taxon>Exophiala</taxon>
    </lineage>
</organism>
<dbReference type="PRINTS" id="PR00412">
    <property type="entry name" value="EPOXHYDRLASE"/>
</dbReference>
<dbReference type="InterPro" id="IPR029058">
    <property type="entry name" value="AB_hydrolase_fold"/>
</dbReference>
<dbReference type="VEuPathDB" id="FungiDB:PV08_09045"/>
<sequence length="282" mass="32483">MPLGKESRFFTNYGVRIHYRIYGSGPALVFVHGHPDNEMTFEYQIDEFAKDHTVILPTVRGYPPSDVPLDENAYDGDVMAGDLLALIDHLGFEKAIFAGGDVGGILVQKLAFLHPERFNGLVIFNTPILGTMMHLIHHDRDQQRLSQYSLKYIAHNPGDSYDLDFVVRTIPDPGYRAKIKQYLQESPEAGMFYFFRKNFPGPPYGQDVDTSKMHYRMPSIVVWGMQEPYFSEKMLDGFYKWFDQSVRVVTLPNAGHWLWREDPVKVNRELRSWLTALESGQL</sequence>
<dbReference type="Pfam" id="PF00561">
    <property type="entry name" value="Abhydrolase_1"/>
    <property type="match status" value="1"/>
</dbReference>
<dbReference type="AlphaFoldDB" id="A0A0D2AYI0"/>
<proteinExistence type="inferred from homology"/>
<dbReference type="EMBL" id="KN847498">
    <property type="protein sequence ID" value="KIW11773.1"/>
    <property type="molecule type" value="Genomic_DNA"/>
</dbReference>
<name>A0A0D2AYI0_9EURO</name>